<evidence type="ECO:0000313" key="1">
    <source>
        <dbReference type="EMBL" id="KAF1965595.1"/>
    </source>
</evidence>
<organism evidence="1 2">
    <name type="scientific">Bimuria novae-zelandiae CBS 107.79</name>
    <dbReference type="NCBI Taxonomy" id="1447943"/>
    <lineage>
        <taxon>Eukaryota</taxon>
        <taxon>Fungi</taxon>
        <taxon>Dikarya</taxon>
        <taxon>Ascomycota</taxon>
        <taxon>Pezizomycotina</taxon>
        <taxon>Dothideomycetes</taxon>
        <taxon>Pleosporomycetidae</taxon>
        <taxon>Pleosporales</taxon>
        <taxon>Massarineae</taxon>
        <taxon>Didymosphaeriaceae</taxon>
        <taxon>Bimuria</taxon>
    </lineage>
</organism>
<accession>A0A6A5UL78</accession>
<reference evidence="1" key="1">
    <citation type="journal article" date="2020" name="Stud. Mycol.">
        <title>101 Dothideomycetes genomes: a test case for predicting lifestyles and emergence of pathogens.</title>
        <authorList>
            <person name="Haridas S."/>
            <person name="Albert R."/>
            <person name="Binder M."/>
            <person name="Bloem J."/>
            <person name="Labutti K."/>
            <person name="Salamov A."/>
            <person name="Andreopoulos B."/>
            <person name="Baker S."/>
            <person name="Barry K."/>
            <person name="Bills G."/>
            <person name="Bluhm B."/>
            <person name="Cannon C."/>
            <person name="Castanera R."/>
            <person name="Culley D."/>
            <person name="Daum C."/>
            <person name="Ezra D."/>
            <person name="Gonzalez J."/>
            <person name="Henrissat B."/>
            <person name="Kuo A."/>
            <person name="Liang C."/>
            <person name="Lipzen A."/>
            <person name="Lutzoni F."/>
            <person name="Magnuson J."/>
            <person name="Mondo S."/>
            <person name="Nolan M."/>
            <person name="Ohm R."/>
            <person name="Pangilinan J."/>
            <person name="Park H.-J."/>
            <person name="Ramirez L."/>
            <person name="Alfaro M."/>
            <person name="Sun H."/>
            <person name="Tritt A."/>
            <person name="Yoshinaga Y."/>
            <person name="Zwiers L.-H."/>
            <person name="Turgeon B."/>
            <person name="Goodwin S."/>
            <person name="Spatafora J."/>
            <person name="Crous P."/>
            <person name="Grigoriev I."/>
        </authorList>
    </citation>
    <scope>NUCLEOTIDE SEQUENCE</scope>
    <source>
        <strain evidence="1">CBS 107.79</strain>
    </source>
</reference>
<keyword evidence="2" id="KW-1185">Reference proteome</keyword>
<proteinExistence type="predicted"/>
<gene>
    <name evidence="1" type="ORF">BU23DRAFT_627275</name>
</gene>
<dbReference type="Proteomes" id="UP000800036">
    <property type="component" value="Unassembled WGS sequence"/>
</dbReference>
<evidence type="ECO:0000313" key="2">
    <source>
        <dbReference type="Proteomes" id="UP000800036"/>
    </source>
</evidence>
<name>A0A6A5UL78_9PLEO</name>
<dbReference type="OrthoDB" id="424610at2759"/>
<dbReference type="AlphaFoldDB" id="A0A6A5UL78"/>
<protein>
    <submittedName>
        <fullName evidence="1">Uncharacterized protein</fullName>
    </submittedName>
</protein>
<sequence>MAAAALYDDTRKDWCSKRRAILEAHGENDTTIPYAGGHTNSGGDVPNVAEWVGWWAERIGVEDGAEETQHQGYERVAYKGDDGKVVVEHYKVSDLGHCWPSSTGGGNSDGSRGYCGDHSWILRRWCWSSLGSGIWIMRRRMSKLVALGVVKWATLNMAW</sequence>
<dbReference type="EMBL" id="ML976759">
    <property type="protein sequence ID" value="KAF1965595.1"/>
    <property type="molecule type" value="Genomic_DNA"/>
</dbReference>